<dbReference type="Proteomes" id="UP001283361">
    <property type="component" value="Unassembled WGS sequence"/>
</dbReference>
<feature type="region of interest" description="Disordered" evidence="1">
    <location>
        <begin position="151"/>
        <end position="183"/>
    </location>
</feature>
<name>A0AAE1B0I4_9GAST</name>
<sequence length="216" mass="24312">MMPAHFLITVLLYSWSNCGDFVATDLSVGIVSNQLMIVDRKEVPLRLSLYPQGTIFRAHRVEFNIRIAYNIPARQSNILFGVSFPVIWSLETTDKHIECGPRNGLRARDLDRYSWRERGQSPISVIHGSRAEVLGKPSQLLTITEATLRPPQDGRALGGMKKCTDRTSSDVASKDMPAMTAPSQTRIPGLKRLRRDLFQGQKGHRNAWVVGVMQNR</sequence>
<gene>
    <name evidence="3" type="ORF">RRG08_057849</name>
</gene>
<protein>
    <submittedName>
        <fullName evidence="3">Uncharacterized protein</fullName>
    </submittedName>
</protein>
<keyword evidence="2" id="KW-0732">Signal</keyword>
<keyword evidence="4" id="KW-1185">Reference proteome</keyword>
<reference evidence="3" key="1">
    <citation type="journal article" date="2023" name="G3 (Bethesda)">
        <title>A reference genome for the long-term kleptoplast-retaining sea slug Elysia crispata morphotype clarki.</title>
        <authorList>
            <person name="Eastman K.E."/>
            <person name="Pendleton A.L."/>
            <person name="Shaikh M.A."/>
            <person name="Suttiyut T."/>
            <person name="Ogas R."/>
            <person name="Tomko P."/>
            <person name="Gavelis G."/>
            <person name="Widhalm J.R."/>
            <person name="Wisecaver J.H."/>
        </authorList>
    </citation>
    <scope>NUCLEOTIDE SEQUENCE</scope>
    <source>
        <strain evidence="3">ECLA1</strain>
    </source>
</reference>
<evidence type="ECO:0000313" key="3">
    <source>
        <dbReference type="EMBL" id="KAK3796601.1"/>
    </source>
</evidence>
<feature type="chain" id="PRO_5042168073" evidence="2">
    <location>
        <begin position="19"/>
        <end position="216"/>
    </location>
</feature>
<feature type="signal peptide" evidence="2">
    <location>
        <begin position="1"/>
        <end position="18"/>
    </location>
</feature>
<accession>A0AAE1B0I4</accession>
<dbReference type="EMBL" id="JAWDGP010000872">
    <property type="protein sequence ID" value="KAK3796601.1"/>
    <property type="molecule type" value="Genomic_DNA"/>
</dbReference>
<proteinExistence type="predicted"/>
<organism evidence="3 4">
    <name type="scientific">Elysia crispata</name>
    <name type="common">lettuce slug</name>
    <dbReference type="NCBI Taxonomy" id="231223"/>
    <lineage>
        <taxon>Eukaryota</taxon>
        <taxon>Metazoa</taxon>
        <taxon>Spiralia</taxon>
        <taxon>Lophotrochozoa</taxon>
        <taxon>Mollusca</taxon>
        <taxon>Gastropoda</taxon>
        <taxon>Heterobranchia</taxon>
        <taxon>Euthyneura</taxon>
        <taxon>Panpulmonata</taxon>
        <taxon>Sacoglossa</taxon>
        <taxon>Placobranchoidea</taxon>
        <taxon>Plakobranchidae</taxon>
        <taxon>Elysia</taxon>
    </lineage>
</organism>
<evidence type="ECO:0000256" key="2">
    <source>
        <dbReference type="SAM" id="SignalP"/>
    </source>
</evidence>
<evidence type="ECO:0000313" key="4">
    <source>
        <dbReference type="Proteomes" id="UP001283361"/>
    </source>
</evidence>
<comment type="caution">
    <text evidence="3">The sequence shown here is derived from an EMBL/GenBank/DDBJ whole genome shotgun (WGS) entry which is preliminary data.</text>
</comment>
<dbReference type="AlphaFoldDB" id="A0AAE1B0I4"/>
<evidence type="ECO:0000256" key="1">
    <source>
        <dbReference type="SAM" id="MobiDB-lite"/>
    </source>
</evidence>